<dbReference type="Pfam" id="PF01243">
    <property type="entry name" value="PNPOx_N"/>
    <property type="match status" value="1"/>
</dbReference>
<evidence type="ECO:0000313" key="3">
    <source>
        <dbReference type="EMBL" id="MEE3851511.1"/>
    </source>
</evidence>
<dbReference type="PANTHER" id="PTHR35176">
    <property type="entry name" value="HEME OXYGENASE HI_0854-RELATED"/>
    <property type="match status" value="1"/>
</dbReference>
<dbReference type="SUPFAM" id="SSF50475">
    <property type="entry name" value="FMN-binding split barrel"/>
    <property type="match status" value="1"/>
</dbReference>
<proteinExistence type="predicted"/>
<dbReference type="Gene3D" id="2.30.110.10">
    <property type="entry name" value="Electron Transport, Fmn-binding Protein, Chain A"/>
    <property type="match status" value="1"/>
</dbReference>
<evidence type="ECO:0000256" key="1">
    <source>
        <dbReference type="ARBA" id="ARBA00023002"/>
    </source>
</evidence>
<dbReference type="Proteomes" id="UP001347146">
    <property type="component" value="Unassembled WGS sequence"/>
</dbReference>
<dbReference type="EMBL" id="JAZDUF010000004">
    <property type="protein sequence ID" value="MEE3851511.1"/>
    <property type="molecule type" value="Genomic_DNA"/>
</dbReference>
<protein>
    <submittedName>
        <fullName evidence="3">TIGR03668 family PPOX class F420-dependent oxidoreductase</fullName>
    </submittedName>
</protein>
<dbReference type="InterPro" id="IPR012349">
    <property type="entry name" value="Split_barrel_FMN-bd"/>
</dbReference>
<dbReference type="InterPro" id="IPR052019">
    <property type="entry name" value="F420H2_bilvrd_red/Heme_oxyg"/>
</dbReference>
<accession>A0ABU7MG35</accession>
<name>A0ABU7MG35_9ACTN</name>
<sequence>MTAPRDRFASADVARLATVGADGVPHLVPVVFTVADDTIYMCVDHKPKRTRRLRRLANIAANPAVCLLVDHYAEDWTTLWWVRVDGHAEVVDPYSEVGTEAIDLLATKYDQYRANRPDGPVIVVRELRWSSWSASS</sequence>
<dbReference type="InterPro" id="IPR019967">
    <property type="entry name" value="F420-dep_enz_PPOX_Rv0121"/>
</dbReference>
<reference evidence="3 4" key="1">
    <citation type="submission" date="2024-01" db="EMBL/GenBank/DDBJ databases">
        <title>Draft genome sequence of Gordonia sp. LSe1-13.</title>
        <authorList>
            <person name="Suphannarot A."/>
            <person name="Mingma R."/>
        </authorList>
    </citation>
    <scope>NUCLEOTIDE SEQUENCE [LARGE SCALE GENOMIC DNA]</scope>
    <source>
        <strain evidence="3 4">LSe1-13</strain>
    </source>
</reference>
<feature type="domain" description="Pyridoxamine 5'-phosphate oxidase N-terminal" evidence="2">
    <location>
        <begin position="6"/>
        <end position="123"/>
    </location>
</feature>
<evidence type="ECO:0000259" key="2">
    <source>
        <dbReference type="Pfam" id="PF01243"/>
    </source>
</evidence>
<evidence type="ECO:0000313" key="4">
    <source>
        <dbReference type="Proteomes" id="UP001347146"/>
    </source>
</evidence>
<organism evidence="3 4">
    <name type="scientific">Gordonia sesuvii</name>
    <dbReference type="NCBI Taxonomy" id="3116777"/>
    <lineage>
        <taxon>Bacteria</taxon>
        <taxon>Bacillati</taxon>
        <taxon>Actinomycetota</taxon>
        <taxon>Actinomycetes</taxon>
        <taxon>Mycobacteriales</taxon>
        <taxon>Gordoniaceae</taxon>
        <taxon>Gordonia</taxon>
    </lineage>
</organism>
<comment type="caution">
    <text evidence="3">The sequence shown here is derived from an EMBL/GenBank/DDBJ whole genome shotgun (WGS) entry which is preliminary data.</text>
</comment>
<keyword evidence="4" id="KW-1185">Reference proteome</keyword>
<keyword evidence="1" id="KW-0560">Oxidoreductase</keyword>
<gene>
    <name evidence="3" type="ORF">VZC37_14290</name>
</gene>
<dbReference type="RefSeq" id="WP_330433247.1">
    <property type="nucleotide sequence ID" value="NZ_JAZDUF010000004.1"/>
</dbReference>
<dbReference type="PANTHER" id="PTHR35176:SF2">
    <property type="entry name" value="F420H(2)-DEPENDENT REDUCTASE RV1155"/>
    <property type="match status" value="1"/>
</dbReference>
<dbReference type="NCBIfam" id="TIGR03668">
    <property type="entry name" value="Rv0121_F420"/>
    <property type="match status" value="1"/>
</dbReference>
<dbReference type="InterPro" id="IPR011576">
    <property type="entry name" value="Pyridox_Oxase_N"/>
</dbReference>